<organism evidence="2 3">
    <name type="scientific">Mycolicibacterium anyangense</name>
    <dbReference type="NCBI Taxonomy" id="1431246"/>
    <lineage>
        <taxon>Bacteria</taxon>
        <taxon>Bacillati</taxon>
        <taxon>Actinomycetota</taxon>
        <taxon>Actinomycetes</taxon>
        <taxon>Mycobacteriales</taxon>
        <taxon>Mycobacteriaceae</taxon>
        <taxon>Mycolicibacterium</taxon>
    </lineage>
</organism>
<evidence type="ECO:0000313" key="2">
    <source>
        <dbReference type="EMBL" id="BBZ75560.1"/>
    </source>
</evidence>
<feature type="transmembrane region" description="Helical" evidence="1">
    <location>
        <begin position="70"/>
        <end position="90"/>
    </location>
</feature>
<keyword evidence="3" id="KW-1185">Reference proteome</keyword>
<evidence type="ECO:0008006" key="4">
    <source>
        <dbReference type="Google" id="ProtNLM"/>
    </source>
</evidence>
<dbReference type="KEGG" id="many:MANY_08970"/>
<dbReference type="EMBL" id="AP022620">
    <property type="protein sequence ID" value="BBZ75560.1"/>
    <property type="molecule type" value="Genomic_DNA"/>
</dbReference>
<evidence type="ECO:0000256" key="1">
    <source>
        <dbReference type="SAM" id="Phobius"/>
    </source>
</evidence>
<dbReference type="Pfam" id="PF17240">
    <property type="entry name" value="DUF5313"/>
    <property type="match status" value="1"/>
</dbReference>
<feature type="transmembrane region" description="Helical" evidence="1">
    <location>
        <begin position="47"/>
        <end position="64"/>
    </location>
</feature>
<sequence length="132" mass="15316">MLMSDKSFQRPDPVRWLWYAYGGTLGPRYQQWVLHDVTARSRWWRQAARTLMTLLPLAVCGLLFTRPAWIAATAVLGGACIAMIYAAAYIDQSAEHRLRKHGYPPGTLERVMAERDQVTDARRRRSYDARYR</sequence>
<dbReference type="Proteomes" id="UP000467249">
    <property type="component" value="Chromosome"/>
</dbReference>
<name>A0A6N4W100_9MYCO</name>
<gene>
    <name evidence="2" type="ORF">MANY_08970</name>
</gene>
<keyword evidence="1" id="KW-0472">Membrane</keyword>
<proteinExistence type="predicted"/>
<evidence type="ECO:0000313" key="3">
    <source>
        <dbReference type="Proteomes" id="UP000467249"/>
    </source>
</evidence>
<accession>A0A6N4W100</accession>
<dbReference type="AlphaFoldDB" id="A0A6N4W100"/>
<keyword evidence="1" id="KW-0812">Transmembrane</keyword>
<keyword evidence="1" id="KW-1133">Transmembrane helix</keyword>
<reference evidence="2 3" key="1">
    <citation type="journal article" date="2019" name="Emerg. Microbes Infect.">
        <title>Comprehensive subspecies identification of 175 nontuberculous mycobacteria species based on 7547 genomic profiles.</title>
        <authorList>
            <person name="Matsumoto Y."/>
            <person name="Kinjo T."/>
            <person name="Motooka D."/>
            <person name="Nabeya D."/>
            <person name="Jung N."/>
            <person name="Uechi K."/>
            <person name="Horii T."/>
            <person name="Iida T."/>
            <person name="Fujita J."/>
            <person name="Nakamura S."/>
        </authorList>
    </citation>
    <scope>NUCLEOTIDE SEQUENCE [LARGE SCALE GENOMIC DNA]</scope>
    <source>
        <strain evidence="2 3">JCM 30275</strain>
    </source>
</reference>
<dbReference type="InterPro" id="IPR035197">
    <property type="entry name" value="DUF5313"/>
</dbReference>
<protein>
    <recommendedName>
        <fullName evidence="4">DUF5313 domain-containing protein</fullName>
    </recommendedName>
</protein>